<feature type="domain" description="Toprim" evidence="15">
    <location>
        <begin position="305"/>
        <end position="386"/>
    </location>
</feature>
<dbReference type="SUPFAM" id="SSF57783">
    <property type="entry name" value="Zinc beta-ribbon"/>
    <property type="match status" value="1"/>
</dbReference>
<comment type="function">
    <text evidence="12 13">RNA polymerase that catalyzes the synthesis of short RNA molecules used as primers for DNA polymerase during DNA replication.</text>
</comment>
<keyword evidence="11 12" id="KW-0804">Transcription</keyword>
<dbReference type="EMBL" id="FXUF01000001">
    <property type="protein sequence ID" value="SMP39349.1"/>
    <property type="molecule type" value="Genomic_DNA"/>
</dbReference>
<dbReference type="AlphaFoldDB" id="A0AA46AHI0"/>
<dbReference type="InterPro" id="IPR006171">
    <property type="entry name" value="TOPRIM_dom"/>
</dbReference>
<keyword evidence="1 12" id="KW-0240">DNA-directed RNA polymerase</keyword>
<gene>
    <name evidence="12" type="primary">dnaG</name>
    <name evidence="16" type="ORF">SAMN06296020_101217</name>
</gene>
<dbReference type="GO" id="GO:0005737">
    <property type="term" value="C:cytoplasm"/>
    <property type="evidence" value="ECO:0007669"/>
    <property type="project" value="TreeGrafter"/>
</dbReference>
<dbReference type="GO" id="GO:0006269">
    <property type="term" value="P:DNA replication, synthesis of primer"/>
    <property type="evidence" value="ECO:0007669"/>
    <property type="project" value="UniProtKB-UniRule"/>
</dbReference>
<evidence type="ECO:0000256" key="5">
    <source>
        <dbReference type="ARBA" id="ARBA00022705"/>
    </source>
</evidence>
<dbReference type="PROSITE" id="PS50880">
    <property type="entry name" value="TOPRIM"/>
    <property type="match status" value="1"/>
</dbReference>
<keyword evidence="9" id="KW-0460">Magnesium</keyword>
<keyword evidence="17" id="KW-1185">Reference proteome</keyword>
<dbReference type="CDD" id="cd03364">
    <property type="entry name" value="TOPRIM_DnaG_primases"/>
    <property type="match status" value="1"/>
</dbReference>
<keyword evidence="4 12" id="KW-0548">Nucleotidyltransferase</keyword>
<comment type="subunit">
    <text evidence="12">Monomer. Interacts with DnaB.</text>
</comment>
<comment type="similarity">
    <text evidence="12 13">Belongs to the DnaG primase family.</text>
</comment>
<evidence type="ECO:0000259" key="15">
    <source>
        <dbReference type="PROSITE" id="PS50880"/>
    </source>
</evidence>
<dbReference type="HAMAP" id="MF_00974">
    <property type="entry name" value="DNA_primase_DnaG"/>
    <property type="match status" value="1"/>
</dbReference>
<keyword evidence="7 12" id="KW-0863">Zinc-finger</keyword>
<dbReference type="Pfam" id="PF08275">
    <property type="entry name" value="DNAG_N"/>
    <property type="match status" value="1"/>
</dbReference>
<dbReference type="InterPro" id="IPR016136">
    <property type="entry name" value="DNA_helicase_N/primase_C"/>
</dbReference>
<sequence length="658" mass="75817">MSCKYIENFFRQLAGLFDFMSNKVSRSGITCLNYLQLGNGVCMLSRHIPDEIVHEIISRNDIVEVISEYVPLQPGGANHRALCPFHNEKTPSFMVSREKQMFKCFGCGKGGDVVGFIMEKENLDFVEALKKLAQRINLQIPEAEMTPQVRQELQEQHQLMDLHRDAASFYFNCLKKRGNAGARYLAGREWSIETIKRFGLGYAPDQWDALCRYMSTKGYSNELLEKAGLAILSEKVAGNKRHYDRFRNRVMFPIFDIRGNVVAFGGRILTPEGTPKYLNSPETLLFNKRHLLYGLNIARTHLRQHTLILVEGYTDVITLHENGFQNAVATLGTSLTPEHAGLAEKTAKRVILCFDGDQAGEQAAQRSIRIFRNTEVEVKILTLPHKTDPDQYVKEKGAEAFEQLLQKAPTAVEYQISLIRRRHSLATVEGKVHFAREASDVLKQIKSMVEREAYAARVAEEIGVSKASFMEELQQGKRSFELRNYGKNKDAYVARRLSIEAMTPVERDAVIKMECLFLKWALRHPEHLLQLGEKIEASLFQHTTHQVLFRLMIENHELLQKNTVKKDFFEGFEEEMANIDAAEDCDLSLEDMIRRFTQYMKTQQRQQQLKQLEEKQRKLLDNQELNPKEKEDEMLKLGMEIRRINIELQELYMQKGGK</sequence>
<keyword evidence="6 12" id="KW-0479">Metal-binding</keyword>
<dbReference type="GO" id="GO:0000428">
    <property type="term" value="C:DNA-directed RNA polymerase complex"/>
    <property type="evidence" value="ECO:0007669"/>
    <property type="project" value="UniProtKB-KW"/>
</dbReference>
<dbReference type="Pfam" id="PF01807">
    <property type="entry name" value="Zn_ribbon_DnaG"/>
    <property type="match status" value="1"/>
</dbReference>
<evidence type="ECO:0000256" key="1">
    <source>
        <dbReference type="ARBA" id="ARBA00022478"/>
    </source>
</evidence>
<dbReference type="InterPro" id="IPR019475">
    <property type="entry name" value="DNA_primase_DnaB-bd"/>
</dbReference>
<dbReference type="NCBIfam" id="TIGR01391">
    <property type="entry name" value="dnaG"/>
    <property type="match status" value="1"/>
</dbReference>
<evidence type="ECO:0000256" key="9">
    <source>
        <dbReference type="ARBA" id="ARBA00022842"/>
    </source>
</evidence>
<evidence type="ECO:0000313" key="17">
    <source>
        <dbReference type="Proteomes" id="UP001158066"/>
    </source>
</evidence>
<dbReference type="FunFam" id="3.40.1360.10:FF:000002">
    <property type="entry name" value="DNA primase"/>
    <property type="match status" value="1"/>
</dbReference>
<protein>
    <recommendedName>
        <fullName evidence="12 13">DNA primase</fullName>
        <ecNumber evidence="12">2.7.7.101</ecNumber>
    </recommendedName>
</protein>
<dbReference type="InterPro" id="IPR037068">
    <property type="entry name" value="DNA_primase_core_N_sf"/>
</dbReference>
<dbReference type="PIRSF" id="PIRSF002811">
    <property type="entry name" value="DnaG"/>
    <property type="match status" value="1"/>
</dbReference>
<evidence type="ECO:0000256" key="11">
    <source>
        <dbReference type="ARBA" id="ARBA00023163"/>
    </source>
</evidence>
<evidence type="ECO:0000256" key="4">
    <source>
        <dbReference type="ARBA" id="ARBA00022695"/>
    </source>
</evidence>
<evidence type="ECO:0000256" key="10">
    <source>
        <dbReference type="ARBA" id="ARBA00023125"/>
    </source>
</evidence>
<comment type="caution">
    <text evidence="16">The sequence shown here is derived from an EMBL/GenBank/DDBJ whole genome shotgun (WGS) entry which is preliminary data.</text>
</comment>
<keyword evidence="2 12" id="KW-0639">Primosome</keyword>
<comment type="catalytic activity">
    <reaction evidence="12">
        <text>ssDNA + n NTP = ssDNA/pppN(pN)n-1 hybrid + (n-1) diphosphate.</text>
        <dbReference type="EC" id="2.7.7.101"/>
    </reaction>
</comment>
<dbReference type="SMART" id="SM00400">
    <property type="entry name" value="ZnF_CHCC"/>
    <property type="match status" value="1"/>
</dbReference>
<dbReference type="EC" id="2.7.7.101" evidence="12"/>
<dbReference type="InterPro" id="IPR034151">
    <property type="entry name" value="TOPRIM_DnaG_bac"/>
</dbReference>
<accession>A0AA46AHI0</accession>
<dbReference type="Proteomes" id="UP001158066">
    <property type="component" value="Unassembled WGS sequence"/>
</dbReference>
<reference evidence="16" key="1">
    <citation type="submission" date="2017-05" db="EMBL/GenBank/DDBJ databases">
        <authorList>
            <person name="Varghese N."/>
            <person name="Submissions S."/>
        </authorList>
    </citation>
    <scope>NUCLEOTIDE SEQUENCE</scope>
    <source>
        <strain evidence="16">Su22</strain>
    </source>
</reference>
<evidence type="ECO:0000256" key="12">
    <source>
        <dbReference type="HAMAP-Rule" id="MF_00974"/>
    </source>
</evidence>
<dbReference type="InterPro" id="IPR013264">
    <property type="entry name" value="DNAG_N"/>
</dbReference>
<evidence type="ECO:0000256" key="6">
    <source>
        <dbReference type="ARBA" id="ARBA00022723"/>
    </source>
</evidence>
<dbReference type="GO" id="GO:1990077">
    <property type="term" value="C:primosome complex"/>
    <property type="evidence" value="ECO:0007669"/>
    <property type="project" value="UniProtKB-KW"/>
</dbReference>
<evidence type="ECO:0000256" key="2">
    <source>
        <dbReference type="ARBA" id="ARBA00022515"/>
    </source>
</evidence>
<dbReference type="Gene3D" id="3.90.980.10">
    <property type="entry name" value="DNA primase, catalytic core, N-terminal domain"/>
    <property type="match status" value="1"/>
</dbReference>
<dbReference type="SMART" id="SM00493">
    <property type="entry name" value="TOPRIM"/>
    <property type="match status" value="1"/>
</dbReference>
<name>A0AA46AHI0_9CLOT</name>
<evidence type="ECO:0000256" key="14">
    <source>
        <dbReference type="PIRSR" id="PIRSR002811-1"/>
    </source>
</evidence>
<dbReference type="GO" id="GO:0008270">
    <property type="term" value="F:zinc ion binding"/>
    <property type="evidence" value="ECO:0007669"/>
    <property type="project" value="UniProtKB-UniRule"/>
</dbReference>
<keyword evidence="5 12" id="KW-0235">DNA replication</keyword>
<evidence type="ECO:0000256" key="13">
    <source>
        <dbReference type="PIRNR" id="PIRNR002811"/>
    </source>
</evidence>
<evidence type="ECO:0000256" key="7">
    <source>
        <dbReference type="ARBA" id="ARBA00022771"/>
    </source>
</evidence>
<dbReference type="Pfam" id="PF10410">
    <property type="entry name" value="DnaB_bind"/>
    <property type="match status" value="1"/>
</dbReference>
<dbReference type="FunFam" id="3.90.580.10:FF:000001">
    <property type="entry name" value="DNA primase"/>
    <property type="match status" value="1"/>
</dbReference>
<keyword evidence="3 12" id="KW-0808">Transferase</keyword>
<dbReference type="SUPFAM" id="SSF56731">
    <property type="entry name" value="DNA primase core"/>
    <property type="match status" value="1"/>
</dbReference>
<comment type="domain">
    <text evidence="12">Contains an N-terminal zinc-binding domain, a central core domain that contains the primase activity, and a C-terminal DnaB-binding domain.</text>
</comment>
<dbReference type="Gene3D" id="3.90.580.10">
    <property type="entry name" value="Zinc finger, CHC2-type domain"/>
    <property type="match status" value="1"/>
</dbReference>
<organism evidence="16 17">
    <name type="scientific">Anoxynatronum buryatiense</name>
    <dbReference type="NCBI Taxonomy" id="489973"/>
    <lineage>
        <taxon>Bacteria</taxon>
        <taxon>Bacillati</taxon>
        <taxon>Bacillota</taxon>
        <taxon>Clostridia</taxon>
        <taxon>Eubacteriales</taxon>
        <taxon>Clostridiaceae</taxon>
        <taxon>Anoxynatronum</taxon>
    </lineage>
</organism>
<dbReference type="InterPro" id="IPR002694">
    <property type="entry name" value="Znf_CHC2"/>
</dbReference>
<dbReference type="FunFam" id="3.90.980.10:FF:000001">
    <property type="entry name" value="DNA primase"/>
    <property type="match status" value="1"/>
</dbReference>
<keyword evidence="8 12" id="KW-0862">Zinc</keyword>
<evidence type="ECO:0000313" key="16">
    <source>
        <dbReference type="EMBL" id="SMP39349.1"/>
    </source>
</evidence>
<dbReference type="InterPro" id="IPR030846">
    <property type="entry name" value="DnaG_bac"/>
</dbReference>
<dbReference type="Pfam" id="PF13155">
    <property type="entry name" value="Toprim_2"/>
    <property type="match status" value="1"/>
</dbReference>
<dbReference type="InterPro" id="IPR050219">
    <property type="entry name" value="DnaG_primase"/>
</dbReference>
<feature type="zinc finger region" description="CHC2-type" evidence="12 14">
    <location>
        <begin position="83"/>
        <end position="107"/>
    </location>
</feature>
<dbReference type="GO" id="GO:0003899">
    <property type="term" value="F:DNA-directed RNA polymerase activity"/>
    <property type="evidence" value="ECO:0007669"/>
    <property type="project" value="UniProtKB-UniRule"/>
</dbReference>
<dbReference type="PANTHER" id="PTHR30313:SF2">
    <property type="entry name" value="DNA PRIMASE"/>
    <property type="match status" value="1"/>
</dbReference>
<dbReference type="InterPro" id="IPR006295">
    <property type="entry name" value="DNA_primase_DnaG"/>
</dbReference>
<evidence type="ECO:0000256" key="8">
    <source>
        <dbReference type="ARBA" id="ARBA00022833"/>
    </source>
</evidence>
<dbReference type="Gene3D" id="1.10.860.10">
    <property type="entry name" value="DNAb Helicase, Chain A"/>
    <property type="match status" value="1"/>
</dbReference>
<dbReference type="GO" id="GO:0003677">
    <property type="term" value="F:DNA binding"/>
    <property type="evidence" value="ECO:0007669"/>
    <property type="project" value="UniProtKB-KW"/>
</dbReference>
<evidence type="ECO:0000256" key="3">
    <source>
        <dbReference type="ARBA" id="ARBA00022679"/>
    </source>
</evidence>
<dbReference type="InterPro" id="IPR036977">
    <property type="entry name" value="DNA_primase_Znf_CHC2"/>
</dbReference>
<dbReference type="Gene3D" id="3.40.1360.10">
    <property type="match status" value="1"/>
</dbReference>
<comment type="cofactor">
    <cofactor evidence="12 13 14">
        <name>Zn(2+)</name>
        <dbReference type="ChEBI" id="CHEBI:29105"/>
    </cofactor>
    <text evidence="12 13 14">Binds 1 zinc ion per monomer.</text>
</comment>
<proteinExistence type="inferred from homology"/>
<keyword evidence="10 12" id="KW-0238">DNA-binding</keyword>
<dbReference type="PANTHER" id="PTHR30313">
    <property type="entry name" value="DNA PRIMASE"/>
    <property type="match status" value="1"/>
</dbReference>